<dbReference type="Proteomes" id="UP000095286">
    <property type="component" value="Unplaced"/>
</dbReference>
<evidence type="ECO:0000313" key="1">
    <source>
        <dbReference type="Proteomes" id="UP000095286"/>
    </source>
</evidence>
<reference evidence="2" key="1">
    <citation type="submission" date="2016-11" db="UniProtKB">
        <authorList>
            <consortium name="WormBaseParasite"/>
        </authorList>
    </citation>
    <scope>IDENTIFICATION</scope>
    <source>
        <strain evidence="2">KR3021</strain>
    </source>
</reference>
<protein>
    <submittedName>
        <fullName evidence="2">ATPase_AAA_core domain-containing protein</fullName>
    </submittedName>
</protein>
<accession>A0AC35TSK1</accession>
<evidence type="ECO:0000313" key="2">
    <source>
        <dbReference type="WBParaSite" id="RSKR_0000386400.1"/>
    </source>
</evidence>
<proteinExistence type="predicted"/>
<name>A0AC35TSK1_9BILA</name>
<organism evidence="1 2">
    <name type="scientific">Rhabditophanes sp. KR3021</name>
    <dbReference type="NCBI Taxonomy" id="114890"/>
    <lineage>
        <taxon>Eukaryota</taxon>
        <taxon>Metazoa</taxon>
        <taxon>Ecdysozoa</taxon>
        <taxon>Nematoda</taxon>
        <taxon>Chromadorea</taxon>
        <taxon>Rhabditida</taxon>
        <taxon>Tylenchina</taxon>
        <taxon>Panagrolaimomorpha</taxon>
        <taxon>Strongyloidoidea</taxon>
        <taxon>Alloionematidae</taxon>
        <taxon>Rhabditophanes</taxon>
    </lineage>
</organism>
<dbReference type="WBParaSite" id="RSKR_0000386400.1">
    <property type="protein sequence ID" value="RSKR_0000386400.1"/>
    <property type="gene ID" value="RSKR_0000386400"/>
</dbReference>
<sequence length="136" mass="15337">MYGSCIVFLDNLEVFDQAFIKNIRLLQFCSEVEKLKCSDKVSVMASTTKVNLIDSCMMRHGRFNLKVNVDVPTQAEKYEILKVISNNGTSPCVINHEVVFGFISVMQEGEHFTGADLVELLYLRLKVTPTQQSILA</sequence>